<comment type="caution">
    <text evidence="2">The sequence shown here is derived from an EMBL/GenBank/DDBJ whole genome shotgun (WGS) entry which is preliminary data.</text>
</comment>
<feature type="transmembrane region" description="Helical" evidence="1">
    <location>
        <begin position="131"/>
        <end position="150"/>
    </location>
</feature>
<evidence type="ECO:0000256" key="1">
    <source>
        <dbReference type="SAM" id="Phobius"/>
    </source>
</evidence>
<reference evidence="2 3" key="1">
    <citation type="submission" date="2024-03" db="EMBL/GenBank/DDBJ databases">
        <title>Adaptation during the transition from Ophiocordyceps entomopathogen to insect associate is accompanied by gene loss and intensified selection.</title>
        <authorList>
            <person name="Ward C.M."/>
            <person name="Onetto C.A."/>
            <person name="Borneman A.R."/>
        </authorList>
    </citation>
    <scope>NUCLEOTIDE SEQUENCE [LARGE SCALE GENOMIC DNA]</scope>
    <source>
        <strain evidence="2">AWRI1</strain>
        <tissue evidence="2">Single Adult Female</tissue>
    </source>
</reference>
<keyword evidence="3" id="KW-1185">Reference proteome</keyword>
<sequence length="291" mass="32691">MTLYEETSDSPVCGYFYDRAILSNADILPSTPFSSIWKNDFWGTAINSSNSHGSYRPISIISFRLNYLISGFKPWSYHAVNVCLHAVATYLVYALGRIILPHPAHISAALLFAVHPVHCEAVASVVGRADILASIFFLLSFLCYIEHVSLRNSSLRQPDVYLPPRRFVYKRAATHNGVCRYRFYEDEDDGGGGGGGFGDHSDKCTELCRVGWLWQRLCSWLKMDIYVNEVQAISTNFQRLYAIGEWISLGLTLVLATLAMFSKETGVTVLAVCATYDVIKTWSFKYKVSAF</sequence>
<keyword evidence="1" id="KW-0812">Transmembrane</keyword>
<feature type="transmembrane region" description="Helical" evidence="1">
    <location>
        <begin position="240"/>
        <end position="261"/>
    </location>
</feature>
<dbReference type="AlphaFoldDB" id="A0AAN9T6E8"/>
<feature type="transmembrane region" description="Helical" evidence="1">
    <location>
        <begin position="75"/>
        <end position="96"/>
    </location>
</feature>
<keyword evidence="1" id="KW-1133">Transmembrane helix</keyword>
<dbReference type="EMBL" id="JBBCAQ010000036">
    <property type="protein sequence ID" value="KAK7575683.1"/>
    <property type="molecule type" value="Genomic_DNA"/>
</dbReference>
<evidence type="ECO:0000313" key="2">
    <source>
        <dbReference type="EMBL" id="KAK7575683.1"/>
    </source>
</evidence>
<protein>
    <submittedName>
        <fullName evidence="2">Uncharacterized protein</fullName>
    </submittedName>
</protein>
<evidence type="ECO:0000313" key="3">
    <source>
        <dbReference type="Proteomes" id="UP001367676"/>
    </source>
</evidence>
<dbReference type="PANTHER" id="PTHR44216:SF3">
    <property type="entry name" value="PROTEIN O-MANNOSYL-TRANSFERASE TMTC2"/>
    <property type="match status" value="1"/>
</dbReference>
<accession>A0AAN9T6E8</accession>
<dbReference type="InterPro" id="IPR052384">
    <property type="entry name" value="TMTC_O-mannosyltransferase"/>
</dbReference>
<name>A0AAN9T6E8_9HEMI</name>
<dbReference type="PANTHER" id="PTHR44216">
    <property type="entry name" value="PROTEIN O-MANNOSYL-TRANSFERASE TMTC2"/>
    <property type="match status" value="1"/>
</dbReference>
<keyword evidence="1" id="KW-0472">Membrane</keyword>
<dbReference type="GO" id="GO:0000030">
    <property type="term" value="F:mannosyltransferase activity"/>
    <property type="evidence" value="ECO:0007669"/>
    <property type="project" value="TreeGrafter"/>
</dbReference>
<dbReference type="Proteomes" id="UP001367676">
    <property type="component" value="Unassembled WGS sequence"/>
</dbReference>
<proteinExistence type="predicted"/>
<organism evidence="2 3">
    <name type="scientific">Parthenolecanium corni</name>
    <dbReference type="NCBI Taxonomy" id="536013"/>
    <lineage>
        <taxon>Eukaryota</taxon>
        <taxon>Metazoa</taxon>
        <taxon>Ecdysozoa</taxon>
        <taxon>Arthropoda</taxon>
        <taxon>Hexapoda</taxon>
        <taxon>Insecta</taxon>
        <taxon>Pterygota</taxon>
        <taxon>Neoptera</taxon>
        <taxon>Paraneoptera</taxon>
        <taxon>Hemiptera</taxon>
        <taxon>Sternorrhyncha</taxon>
        <taxon>Coccoidea</taxon>
        <taxon>Coccidae</taxon>
        <taxon>Parthenolecanium</taxon>
    </lineage>
</organism>
<gene>
    <name evidence="2" type="ORF">V9T40_011969</name>
</gene>
<dbReference type="GO" id="GO:0005789">
    <property type="term" value="C:endoplasmic reticulum membrane"/>
    <property type="evidence" value="ECO:0007669"/>
    <property type="project" value="TreeGrafter"/>
</dbReference>
<dbReference type="GO" id="GO:0035269">
    <property type="term" value="P:protein O-linked glycosylation via mannose"/>
    <property type="evidence" value="ECO:0007669"/>
    <property type="project" value="TreeGrafter"/>
</dbReference>